<keyword evidence="2" id="KW-1185">Reference proteome</keyword>
<name>A0ABS7CLQ3_9BACL</name>
<proteinExistence type="predicted"/>
<reference evidence="1 2" key="1">
    <citation type="submission" date="2021-07" db="EMBL/GenBank/DDBJ databases">
        <title>Paenibacillus radiodurans sp. nov., isolated from the southeastern edge of Tengger Desert.</title>
        <authorList>
            <person name="Zhang G."/>
        </authorList>
    </citation>
    <scope>NUCLEOTIDE SEQUENCE [LARGE SCALE GENOMIC DNA]</scope>
    <source>
        <strain evidence="1 2">CCM 7311</strain>
    </source>
</reference>
<accession>A0ABS7CLQ3</accession>
<comment type="caution">
    <text evidence="1">The sequence shown here is derived from an EMBL/GenBank/DDBJ whole genome shotgun (WGS) entry which is preliminary data.</text>
</comment>
<organism evidence="1 2">
    <name type="scientific">Paenibacillus sepulcri</name>
    <dbReference type="NCBI Taxonomy" id="359917"/>
    <lineage>
        <taxon>Bacteria</taxon>
        <taxon>Bacillati</taxon>
        <taxon>Bacillota</taxon>
        <taxon>Bacilli</taxon>
        <taxon>Bacillales</taxon>
        <taxon>Paenibacillaceae</taxon>
        <taxon>Paenibacillus</taxon>
    </lineage>
</organism>
<protein>
    <submittedName>
        <fullName evidence="1">Gfo/Idh/MocA family oxidoreductase</fullName>
    </submittedName>
</protein>
<gene>
    <name evidence="1" type="ORF">K0U00_48105</name>
</gene>
<evidence type="ECO:0000313" key="2">
    <source>
        <dbReference type="Proteomes" id="UP001519887"/>
    </source>
</evidence>
<sequence length="148" mass="16310">EIVRLARQHNVPLMSCSSLRYAAGLTEALEAAKEADGPIIGVDCFGPTPLEEVMPGLFTYGIHSVEMLYAAMGPGCVEVNTRSNADYDLAVGIWQDGRIGTVRGNRKGNYRFGATIHRENCIHYADVSAHPKPYYASLLERVMEMFQT</sequence>
<dbReference type="Proteomes" id="UP001519887">
    <property type="component" value="Unassembled WGS sequence"/>
</dbReference>
<feature type="non-terminal residue" evidence="1">
    <location>
        <position position="1"/>
    </location>
</feature>
<dbReference type="EMBL" id="JAHZIK010003327">
    <property type="protein sequence ID" value="MBW7461841.1"/>
    <property type="molecule type" value="Genomic_DNA"/>
</dbReference>
<evidence type="ECO:0000313" key="1">
    <source>
        <dbReference type="EMBL" id="MBW7461841.1"/>
    </source>
</evidence>
<feature type="non-terminal residue" evidence="1">
    <location>
        <position position="148"/>
    </location>
</feature>